<sequence>MYCALTRKQNGEKQSEAFKWTETDIPKRSLYPSGLFVLLYKSVLTQTTVCACMSASTCICGGQGSCQAPLEELYICFRHVR</sequence>
<proteinExistence type="predicted"/>
<evidence type="ECO:0000313" key="2">
    <source>
        <dbReference type="Proteomes" id="UP000001075"/>
    </source>
</evidence>
<dbReference type="Proteomes" id="UP000001075">
    <property type="component" value="Unassembled WGS sequence"/>
</dbReference>
<accession>G3H2G7</accession>
<gene>
    <name evidence="1" type="ORF">I79_004380</name>
</gene>
<reference evidence="2" key="1">
    <citation type="journal article" date="2011" name="Nat. Biotechnol.">
        <title>The genomic sequence of the Chinese hamster ovary (CHO)-K1 cell line.</title>
        <authorList>
            <person name="Xu X."/>
            <person name="Nagarajan H."/>
            <person name="Lewis N.E."/>
            <person name="Pan S."/>
            <person name="Cai Z."/>
            <person name="Liu X."/>
            <person name="Chen W."/>
            <person name="Xie M."/>
            <person name="Wang W."/>
            <person name="Hammond S."/>
            <person name="Andersen M.R."/>
            <person name="Neff N."/>
            <person name="Passarelli B."/>
            <person name="Koh W."/>
            <person name="Fan H.C."/>
            <person name="Wang J."/>
            <person name="Gui Y."/>
            <person name="Lee K.H."/>
            <person name="Betenbaugh M.J."/>
            <person name="Quake S.R."/>
            <person name="Famili I."/>
            <person name="Palsson B.O."/>
            <person name="Wang J."/>
        </authorList>
    </citation>
    <scope>NUCLEOTIDE SEQUENCE [LARGE SCALE GENOMIC DNA]</scope>
    <source>
        <strain evidence="2">CHO K1 cell line</strain>
    </source>
</reference>
<name>G3H2G7_CRIGR</name>
<protein>
    <submittedName>
        <fullName evidence="1">Uncharacterized protein</fullName>
    </submittedName>
</protein>
<dbReference type="AlphaFoldDB" id="G3H2G7"/>
<organism evidence="1 2">
    <name type="scientific">Cricetulus griseus</name>
    <name type="common">Chinese hamster</name>
    <name type="synonym">Cricetulus barabensis griseus</name>
    <dbReference type="NCBI Taxonomy" id="10029"/>
    <lineage>
        <taxon>Eukaryota</taxon>
        <taxon>Metazoa</taxon>
        <taxon>Chordata</taxon>
        <taxon>Craniata</taxon>
        <taxon>Vertebrata</taxon>
        <taxon>Euteleostomi</taxon>
        <taxon>Mammalia</taxon>
        <taxon>Eutheria</taxon>
        <taxon>Euarchontoglires</taxon>
        <taxon>Glires</taxon>
        <taxon>Rodentia</taxon>
        <taxon>Myomorpha</taxon>
        <taxon>Muroidea</taxon>
        <taxon>Cricetidae</taxon>
        <taxon>Cricetinae</taxon>
        <taxon>Cricetulus</taxon>
    </lineage>
</organism>
<dbReference type="InParanoid" id="G3H2G7"/>
<evidence type="ECO:0000313" key="1">
    <source>
        <dbReference type="EMBL" id="EGW03809.1"/>
    </source>
</evidence>
<dbReference type="EMBL" id="JH000115">
    <property type="protein sequence ID" value="EGW03809.1"/>
    <property type="molecule type" value="Genomic_DNA"/>
</dbReference>